<dbReference type="PANTHER" id="PTHR30572">
    <property type="entry name" value="MEMBRANE COMPONENT OF TRANSPORTER-RELATED"/>
    <property type="match status" value="1"/>
</dbReference>
<dbReference type="Pfam" id="PF02687">
    <property type="entry name" value="FtsX"/>
    <property type="match status" value="2"/>
</dbReference>
<evidence type="ECO:0000256" key="1">
    <source>
        <dbReference type="ARBA" id="ARBA00004651"/>
    </source>
</evidence>
<feature type="transmembrane region" description="Helical" evidence="6">
    <location>
        <begin position="445"/>
        <end position="468"/>
    </location>
</feature>
<dbReference type="EMBL" id="FQWQ01000001">
    <property type="protein sequence ID" value="SHG55257.1"/>
    <property type="molecule type" value="Genomic_DNA"/>
</dbReference>
<dbReference type="Proteomes" id="UP000184212">
    <property type="component" value="Unassembled WGS sequence"/>
</dbReference>
<keyword evidence="2" id="KW-1003">Cell membrane</keyword>
<accession>A0A1M5KR44</accession>
<evidence type="ECO:0000256" key="3">
    <source>
        <dbReference type="ARBA" id="ARBA00022692"/>
    </source>
</evidence>
<dbReference type="InterPro" id="IPR050250">
    <property type="entry name" value="Macrolide_Exporter_MacB"/>
</dbReference>
<dbReference type="AlphaFoldDB" id="A0A1M5KR44"/>
<evidence type="ECO:0000256" key="2">
    <source>
        <dbReference type="ARBA" id="ARBA00022475"/>
    </source>
</evidence>
<dbReference type="PROSITE" id="PS51257">
    <property type="entry name" value="PROKAR_LIPOPROTEIN"/>
    <property type="match status" value="1"/>
</dbReference>
<feature type="transmembrane region" description="Helical" evidence="6">
    <location>
        <begin position="302"/>
        <end position="324"/>
    </location>
</feature>
<gene>
    <name evidence="9" type="ORF">SAMN04488109_0794</name>
</gene>
<dbReference type="OrthoDB" id="5933722at2"/>
<dbReference type="GO" id="GO:0022857">
    <property type="term" value="F:transmembrane transporter activity"/>
    <property type="evidence" value="ECO:0007669"/>
    <property type="project" value="TreeGrafter"/>
</dbReference>
<keyword evidence="4 6" id="KW-1133">Transmembrane helix</keyword>
<dbReference type="InterPro" id="IPR003838">
    <property type="entry name" value="ABC3_permease_C"/>
</dbReference>
<dbReference type="STRING" id="947013.SAMN04488109_0794"/>
<evidence type="ECO:0000259" key="7">
    <source>
        <dbReference type="Pfam" id="PF02687"/>
    </source>
</evidence>
<protein>
    <submittedName>
        <fullName evidence="9">Putative ABC transport system permease protein</fullName>
    </submittedName>
</protein>
<dbReference type="Pfam" id="PF12704">
    <property type="entry name" value="MacB_PCD"/>
    <property type="match status" value="1"/>
</dbReference>
<feature type="domain" description="ABC3 transporter permease C-terminal" evidence="7">
    <location>
        <begin position="714"/>
        <end position="823"/>
    </location>
</feature>
<evidence type="ECO:0000256" key="6">
    <source>
        <dbReference type="SAM" id="Phobius"/>
    </source>
</evidence>
<name>A0A1M5KR44_9BACT</name>
<organism evidence="9 10">
    <name type="scientific">Chryseolinea serpens</name>
    <dbReference type="NCBI Taxonomy" id="947013"/>
    <lineage>
        <taxon>Bacteria</taxon>
        <taxon>Pseudomonadati</taxon>
        <taxon>Bacteroidota</taxon>
        <taxon>Cytophagia</taxon>
        <taxon>Cytophagales</taxon>
        <taxon>Fulvivirgaceae</taxon>
        <taxon>Chryseolinea</taxon>
    </lineage>
</organism>
<evidence type="ECO:0000256" key="4">
    <source>
        <dbReference type="ARBA" id="ARBA00022989"/>
    </source>
</evidence>
<dbReference type="PANTHER" id="PTHR30572:SF18">
    <property type="entry name" value="ABC-TYPE MACROLIDE FAMILY EXPORT SYSTEM PERMEASE COMPONENT 2"/>
    <property type="match status" value="1"/>
</dbReference>
<keyword evidence="10" id="KW-1185">Reference proteome</keyword>
<keyword evidence="3 6" id="KW-0812">Transmembrane</keyword>
<evidence type="ECO:0000313" key="10">
    <source>
        <dbReference type="Proteomes" id="UP000184212"/>
    </source>
</evidence>
<evidence type="ECO:0000256" key="5">
    <source>
        <dbReference type="ARBA" id="ARBA00023136"/>
    </source>
</evidence>
<feature type="domain" description="MacB-like periplasmic core" evidence="8">
    <location>
        <begin position="20"/>
        <end position="256"/>
    </location>
</feature>
<sequence length="834" mass="93597">MLKNYFLVALRNLLRNKIFSLINIFGLAVGLAACFLIYQYVQFEESYDSFHEKRGQLYRVPIQFYNGTSRVGGSATAAPALGPALKAEFPEVADFARMVKTSLFTSSLTSYFANSLEFSRVATNGELVAFNEERVYFADAPLLTMFSFPLQAGTATNALTEPNTVVITEKMAQKYFGTEPPLGKELRLNREMVLKVSGVLKDIPENSHLQFDILISFPTLMKSFGNGYTLWGWSAFYNYILLTPGANPQALEAKFPALQKKYLGNDFNTGDRRMLFSLQPIADIHLDSQLDNEQSTNGSQRVVYFLSILAVFILVVAWINYINLSTAKALERAKEVGLRKVVGAHRMQLMWQFFMDALLVNLLALLLAAALVLLCWPLFEKLVDKPMGDVLFRDGLISGRQLLAIAAMFFAGVVLVGAYPALVLSSFQPVQVLKGKFIKSTSGTLLRKGMIAFQYTLSVLLIAGAFTISRQLSYMQSQDPGYAKDQLLVVEAPAVYDSTADDRVAFFKNGVAQLSGVHNLTASADVPGQRITEFSGMKRMNAPDQDYFGSSIMSIDTTFFSTYNIKLLEGRLFTDDERMTFRRQDKHEAIRAVVNEEFVRRMGLQNLKDALHEKIVFGWGPDERYAEIIGVTANHHQVSLKEDYSAILYMRPQWSAWKYFSINLQSTDMPAAVEAIREQYAKAFPDHPFSYFFLNDFFDRQYHADRQFENIFSVFTALAIVVTCLGLLGLSVFSVAQRTKEMGIRKVLGASATRILGLFAQDFLKVLLLSWCLAAPVIYFAGHAWLETFSFRIPMSWMMFVLPVALLVGLTLLTIGVISLKAALENPVKALRHE</sequence>
<feature type="transmembrane region" description="Helical" evidence="6">
    <location>
        <begin position="353"/>
        <end position="379"/>
    </location>
</feature>
<dbReference type="GO" id="GO:0005886">
    <property type="term" value="C:plasma membrane"/>
    <property type="evidence" value="ECO:0007669"/>
    <property type="project" value="UniProtKB-SubCell"/>
</dbReference>
<dbReference type="InterPro" id="IPR025857">
    <property type="entry name" value="MacB_PCD"/>
</dbReference>
<dbReference type="RefSeq" id="WP_073131258.1">
    <property type="nucleotide sequence ID" value="NZ_FQWQ01000001.1"/>
</dbReference>
<evidence type="ECO:0000313" key="9">
    <source>
        <dbReference type="EMBL" id="SHG55257.1"/>
    </source>
</evidence>
<comment type="subcellular location">
    <subcellularLocation>
        <location evidence="1">Cell membrane</location>
        <topology evidence="1">Multi-pass membrane protein</topology>
    </subcellularLocation>
</comment>
<evidence type="ECO:0000259" key="8">
    <source>
        <dbReference type="Pfam" id="PF12704"/>
    </source>
</evidence>
<feature type="domain" description="ABC3 transporter permease C-terminal" evidence="7">
    <location>
        <begin position="308"/>
        <end position="429"/>
    </location>
</feature>
<feature type="transmembrane region" description="Helical" evidence="6">
    <location>
        <begin position="763"/>
        <end position="785"/>
    </location>
</feature>
<feature type="transmembrane region" description="Helical" evidence="6">
    <location>
        <begin position="797"/>
        <end position="824"/>
    </location>
</feature>
<proteinExistence type="predicted"/>
<reference evidence="9 10" key="1">
    <citation type="submission" date="2016-11" db="EMBL/GenBank/DDBJ databases">
        <authorList>
            <person name="Jaros S."/>
            <person name="Januszkiewicz K."/>
            <person name="Wedrychowicz H."/>
        </authorList>
    </citation>
    <scope>NUCLEOTIDE SEQUENCE [LARGE SCALE GENOMIC DNA]</scope>
    <source>
        <strain evidence="9 10">DSM 24574</strain>
    </source>
</reference>
<feature type="transmembrane region" description="Helical" evidence="6">
    <location>
        <begin position="21"/>
        <end position="41"/>
    </location>
</feature>
<feature type="transmembrane region" description="Helical" evidence="6">
    <location>
        <begin position="711"/>
        <end position="736"/>
    </location>
</feature>
<keyword evidence="5 6" id="KW-0472">Membrane</keyword>
<feature type="transmembrane region" description="Helical" evidence="6">
    <location>
        <begin position="399"/>
        <end position="424"/>
    </location>
</feature>